<name>A0A9W5R0F6_BACCE</name>
<evidence type="ECO:0000313" key="1">
    <source>
        <dbReference type="EMBL" id="EOQ01011.1"/>
    </source>
</evidence>
<dbReference type="NCBIfam" id="NF041373">
    <property type="entry name" value="HGG_STG"/>
    <property type="match status" value="1"/>
</dbReference>
<dbReference type="EMBL" id="AHFK01000113">
    <property type="protein sequence ID" value="EOQ01011.1"/>
    <property type="molecule type" value="Genomic_DNA"/>
</dbReference>
<dbReference type="InterPro" id="IPR047675">
    <property type="entry name" value="Putative_zinc-bd"/>
</dbReference>
<sequence length="222" mass="24743">MAKDHGGGLGRKTDAEKRLISKIRSDAKKTVEEINGMAYDTARKNKVTAHIKNELKKVTIICGAVRADTGKICSNEPVEGAARCAMHGGYSTGPTSEEGKKRALANLNPRANLVHGLNSKFVMTQEENALYTGLMNHYIEELDLDPMNIIILHRAIMNLIMNERREIAKEGEILDESQSMNDYDSKFLRFAQALGMDRKFQVSTSHKDNQKGVNFNVLFDGM</sequence>
<gene>
    <name evidence="1" type="ORF">IKC_06209</name>
</gene>
<accession>A0A9W5R0F6</accession>
<dbReference type="RefSeq" id="WP_016124135.1">
    <property type="nucleotide sequence ID" value="NZ_KB976852.1"/>
</dbReference>
<evidence type="ECO:0008006" key="3">
    <source>
        <dbReference type="Google" id="ProtNLM"/>
    </source>
</evidence>
<dbReference type="AlphaFoldDB" id="A0A9W5R0F6"/>
<evidence type="ECO:0000313" key="2">
    <source>
        <dbReference type="Proteomes" id="UP000014028"/>
    </source>
</evidence>
<dbReference type="Proteomes" id="UP000014028">
    <property type="component" value="Unassembled WGS sequence"/>
</dbReference>
<comment type="caution">
    <text evidence="1">The sequence shown here is derived from an EMBL/GenBank/DDBJ whole genome shotgun (WGS) entry which is preliminary data.</text>
</comment>
<organism evidence="1 2">
    <name type="scientific">Bacillus cereus VD184</name>
    <dbReference type="NCBI Taxonomy" id="1053242"/>
    <lineage>
        <taxon>Bacteria</taxon>
        <taxon>Bacillati</taxon>
        <taxon>Bacillota</taxon>
        <taxon>Bacilli</taxon>
        <taxon>Bacillales</taxon>
        <taxon>Bacillaceae</taxon>
        <taxon>Bacillus</taxon>
        <taxon>Bacillus cereus group</taxon>
    </lineage>
</organism>
<reference evidence="1 2" key="1">
    <citation type="submission" date="2012-12" db="EMBL/GenBank/DDBJ databases">
        <title>The Genome Sequence of Bacillus cereus VD184.</title>
        <authorList>
            <consortium name="The Broad Institute Genome Sequencing Platform"/>
            <consortium name="The Broad Institute Genome Sequencing Center for Infectious Disease"/>
            <person name="Feldgarden M."/>
            <person name="Van der Auwera G.A."/>
            <person name="Mahillon J."/>
            <person name="Duprez V."/>
            <person name="Timmery S."/>
            <person name="Mattelet C."/>
            <person name="Dierick K."/>
            <person name="Sun M."/>
            <person name="Yu Z."/>
            <person name="Zhu L."/>
            <person name="Hu X."/>
            <person name="Shank E.B."/>
            <person name="Swiecicka I."/>
            <person name="Hansen B.M."/>
            <person name="Andrup L."/>
            <person name="Walker B."/>
            <person name="Young S.K."/>
            <person name="Zeng Q."/>
            <person name="Gargeya S."/>
            <person name="Fitzgerald M."/>
            <person name="Haas B."/>
            <person name="Abouelleil A."/>
            <person name="Alvarado L."/>
            <person name="Arachchi H.M."/>
            <person name="Berlin A.M."/>
            <person name="Chapman S.B."/>
            <person name="Dewar J."/>
            <person name="Goldberg J."/>
            <person name="Griggs A."/>
            <person name="Gujja S."/>
            <person name="Hansen M."/>
            <person name="Howarth C."/>
            <person name="Imamovic A."/>
            <person name="Larimer J."/>
            <person name="McCowan C."/>
            <person name="Murphy C."/>
            <person name="Neiman D."/>
            <person name="Pearson M."/>
            <person name="Priest M."/>
            <person name="Roberts A."/>
            <person name="Saif S."/>
            <person name="Shea T."/>
            <person name="Sisk P."/>
            <person name="Sykes S."/>
            <person name="Wortman J."/>
            <person name="Nusbaum C."/>
            <person name="Birren B."/>
        </authorList>
    </citation>
    <scope>NUCLEOTIDE SEQUENCE [LARGE SCALE GENOMIC DNA]</scope>
    <source>
        <strain evidence="1 2">VD184</strain>
    </source>
</reference>
<protein>
    <recommendedName>
        <fullName evidence="3">Terminase small subunit</fullName>
    </recommendedName>
</protein>
<proteinExistence type="predicted"/>